<dbReference type="PRINTS" id="PR00867">
    <property type="entry name" value="DNAPOLG"/>
</dbReference>
<dbReference type="InterPro" id="IPR002297">
    <property type="entry name" value="DNA-dir_DNA_pol_A_mt"/>
</dbReference>
<reference evidence="3" key="1">
    <citation type="submission" date="2021-06" db="EMBL/GenBank/DDBJ databases">
        <authorList>
            <person name="Kallberg Y."/>
            <person name="Tangrot J."/>
            <person name="Rosling A."/>
        </authorList>
    </citation>
    <scope>NUCLEOTIDE SEQUENCE</scope>
    <source>
        <strain evidence="3">IA702</strain>
    </source>
</reference>
<dbReference type="InterPro" id="IPR012337">
    <property type="entry name" value="RNaseH-like_sf"/>
</dbReference>
<dbReference type="PANTHER" id="PTHR10267:SF0">
    <property type="entry name" value="DNA POLYMERASE SUBUNIT GAMMA-1"/>
    <property type="match status" value="1"/>
</dbReference>
<dbReference type="Proteomes" id="UP000789572">
    <property type="component" value="Unassembled WGS sequence"/>
</dbReference>
<dbReference type="PANTHER" id="PTHR10267">
    <property type="entry name" value="DNA POLYMERASE SUBUNIT GAMMA-1"/>
    <property type="match status" value="1"/>
</dbReference>
<dbReference type="Pfam" id="PF18136">
    <property type="entry name" value="DNApol_Exo"/>
    <property type="match status" value="1"/>
</dbReference>
<dbReference type="OrthoDB" id="5588663at2759"/>
<dbReference type="GO" id="GO:0006264">
    <property type="term" value="P:mitochondrial DNA replication"/>
    <property type="evidence" value="ECO:0007669"/>
    <property type="project" value="TreeGrafter"/>
</dbReference>
<dbReference type="GO" id="GO:0005760">
    <property type="term" value="C:gamma DNA polymerase complex"/>
    <property type="evidence" value="ECO:0007669"/>
    <property type="project" value="InterPro"/>
</dbReference>
<dbReference type="GO" id="GO:0008408">
    <property type="term" value="F:3'-5' exonuclease activity"/>
    <property type="evidence" value="ECO:0007669"/>
    <property type="project" value="TreeGrafter"/>
</dbReference>
<sequence>MLPVWLFQDRLERKHNKRPVLINYFVTRRQEWDYDYQALVMLTHMFIPDKGWKRVFLCNNNRFALSNNTTFRTYVSSYIHDTPKTKQVNGVVNESKTAPNEREFNHFGIEMLPRWLHEQLFKKRPSPSENCLRIASDHLSKNNISIQKDNTAAPIPQFKLPKIVGSSIAHHFYNIANQQAEPINQIAREFSKSNILEVPKRGQWQFRAGWTKYYNDKNEPVEYPEEESLCFDVETMVRDSNFPVIACAVSSTAWYSWVSPRLIEYLKYRTSNDSFDPSRGCSPSLTEHLIPLGENDRPRIIVGHSVGYDRARIKEMYSLTSPNIHFLDTAALHIAVTGLCKTCPSWIKTDKMWETYDTNQLLHSKDFHALYDLSLISSLREVYLCHFSGELDKLPRNVFVDGSLDDLIVEDTFQELMSYCAKDVTVTYKVFQKLLPKYLIKYPHPASFVGMMHISDTFLTTKSDWNKYINNADIIYKEQMDTIERMFQQLADEAVKIHPSHAMNDPWLQQLDWTRIAPILLRLKWKGYPVYYTNAFGWTYRVPINDSTFKEQISPCTWPASSLSPSYEPKYAKDTAGRYYRIPYHEGLKCSSLLSRYFLSEIESGTLSSDSSTAKSILRAYASCSYWKMNEERIKSTVIVYDTKSDGMKSGMILPMVKPLATVTRRPKDYLWMSANELHKERIGSELKALIQSPDGYKIIGARLSSLELWIYGLLGDAQFGIHGASAMSWMLLQGGTSVTSNLHTRTANIMDISDRQAEVINNARTFGSDETFLTQMIKKYNKKISEGKAKSLAKKFIKHTIGLKWNAANAQMNVQWLSQPNSQSSTKLRSTPKGSGLVFGGSESYTVNTLNSIIRSSELCTPFLGSCPTEALNHSCVKKDHVSLRLNWIIQSSSVDYIHLMLVAMKYLIDTYDIKARFMLLSQDELKYLVKEEDSYRAALALQVSHLWTRALFSYMLGIEDLPLNVAFLSSIDFDSVLRNDIGANCSTLSYVPVNTPNGISVSIHDILQHQTSLGRSVHRQNNISADPDIIAQDESLLHPKKPLVNDLVLKIQSLSSAREIETFLNQHNINKKANKHAPAFINIAPLVTKNLNCNFLTS</sequence>
<evidence type="ECO:0000313" key="3">
    <source>
        <dbReference type="EMBL" id="CAG8526848.1"/>
    </source>
</evidence>
<dbReference type="AlphaFoldDB" id="A0A9N9ADT6"/>
<dbReference type="Gene3D" id="3.30.420.390">
    <property type="match status" value="2"/>
</dbReference>
<dbReference type="SUPFAM" id="SSF56672">
    <property type="entry name" value="DNA/RNA polymerases"/>
    <property type="match status" value="1"/>
</dbReference>
<evidence type="ECO:0000256" key="1">
    <source>
        <dbReference type="ARBA" id="ARBA00031966"/>
    </source>
</evidence>
<name>A0A9N9ADT6_9GLOM</name>
<comment type="caution">
    <text evidence="3">The sequence shown here is derived from an EMBL/GenBank/DDBJ whole genome shotgun (WGS) entry which is preliminary data.</text>
</comment>
<accession>A0A9N9ADT6</accession>
<keyword evidence="4" id="KW-1185">Reference proteome</keyword>
<feature type="domain" description="DNA-directed DNA polymerase family A palm" evidence="2">
    <location>
        <begin position="684"/>
        <end position="935"/>
    </location>
</feature>
<dbReference type="EMBL" id="CAJVPJ010000459">
    <property type="protein sequence ID" value="CAG8526848.1"/>
    <property type="molecule type" value="Genomic_DNA"/>
</dbReference>
<dbReference type="InterPro" id="IPR041336">
    <property type="entry name" value="DNApol_Exo"/>
</dbReference>
<dbReference type="GO" id="GO:0003677">
    <property type="term" value="F:DNA binding"/>
    <property type="evidence" value="ECO:0007669"/>
    <property type="project" value="InterPro"/>
</dbReference>
<evidence type="ECO:0000259" key="2">
    <source>
        <dbReference type="SMART" id="SM00482"/>
    </source>
</evidence>
<dbReference type="InterPro" id="IPR043502">
    <property type="entry name" value="DNA/RNA_pol_sf"/>
</dbReference>
<proteinExistence type="predicted"/>
<dbReference type="SMART" id="SM00482">
    <property type="entry name" value="POLAc"/>
    <property type="match status" value="1"/>
</dbReference>
<organism evidence="3 4">
    <name type="scientific">Paraglomus occultum</name>
    <dbReference type="NCBI Taxonomy" id="144539"/>
    <lineage>
        <taxon>Eukaryota</taxon>
        <taxon>Fungi</taxon>
        <taxon>Fungi incertae sedis</taxon>
        <taxon>Mucoromycota</taxon>
        <taxon>Glomeromycotina</taxon>
        <taxon>Glomeromycetes</taxon>
        <taxon>Paraglomerales</taxon>
        <taxon>Paraglomeraceae</taxon>
        <taxon>Paraglomus</taxon>
    </lineage>
</organism>
<evidence type="ECO:0000313" key="4">
    <source>
        <dbReference type="Proteomes" id="UP000789572"/>
    </source>
</evidence>
<protein>
    <recommendedName>
        <fullName evidence="1">Mitochondrial DNA polymerase catalytic subunit</fullName>
    </recommendedName>
</protein>
<gene>
    <name evidence="3" type="ORF">POCULU_LOCUS3861</name>
</gene>
<dbReference type="SUPFAM" id="SSF53098">
    <property type="entry name" value="Ribonuclease H-like"/>
    <property type="match status" value="1"/>
</dbReference>
<dbReference type="InterPro" id="IPR001098">
    <property type="entry name" value="DNA-dir_DNA_pol_A_palm_dom"/>
</dbReference>
<dbReference type="GO" id="GO:0003887">
    <property type="term" value="F:DNA-directed DNA polymerase activity"/>
    <property type="evidence" value="ECO:0007669"/>
    <property type="project" value="InterPro"/>
</dbReference>